<dbReference type="EnsemblPlants" id="EMT14125">
    <property type="protein sequence ID" value="EMT14125"/>
    <property type="gene ID" value="F775_06508"/>
</dbReference>
<name>R7W7A2_AEGTA</name>
<dbReference type="AlphaFoldDB" id="R7W7A2"/>
<sequence>MAMDFPLSPVDKKSLGIRLDVRRLPIFPDEESSAAALLEMFGRGGRAGEQSCNGSRGVVVYGPGRSSPAHGACLVCKEARGRR</sequence>
<proteinExistence type="predicted"/>
<accession>R7W7A2</accession>
<evidence type="ECO:0000313" key="1">
    <source>
        <dbReference type="EnsemblPlants" id="EMT14125"/>
    </source>
</evidence>
<reference evidence="1" key="1">
    <citation type="submission" date="2015-06" db="UniProtKB">
        <authorList>
            <consortium name="EnsemblPlants"/>
        </authorList>
    </citation>
    <scope>IDENTIFICATION</scope>
</reference>
<protein>
    <submittedName>
        <fullName evidence="1">Uncharacterized protein</fullName>
    </submittedName>
</protein>
<organism evidence="1">
    <name type="scientific">Aegilops tauschii</name>
    <name type="common">Tausch's goatgrass</name>
    <name type="synonym">Aegilops squarrosa</name>
    <dbReference type="NCBI Taxonomy" id="37682"/>
    <lineage>
        <taxon>Eukaryota</taxon>
        <taxon>Viridiplantae</taxon>
        <taxon>Streptophyta</taxon>
        <taxon>Embryophyta</taxon>
        <taxon>Tracheophyta</taxon>
        <taxon>Spermatophyta</taxon>
        <taxon>Magnoliopsida</taxon>
        <taxon>Liliopsida</taxon>
        <taxon>Poales</taxon>
        <taxon>Poaceae</taxon>
        <taxon>BOP clade</taxon>
        <taxon>Pooideae</taxon>
        <taxon>Triticodae</taxon>
        <taxon>Triticeae</taxon>
        <taxon>Triticinae</taxon>
        <taxon>Aegilops</taxon>
    </lineage>
</organism>